<keyword evidence="5 13" id="KW-0479">Metal-binding</keyword>
<comment type="cofactor">
    <cofactor evidence="13">
        <name>Zn(2+)</name>
        <dbReference type="ChEBI" id="CHEBI:29105"/>
    </cofactor>
    <text evidence="13">Binds 1 zinc ion per subunit.</text>
</comment>
<dbReference type="Pfam" id="PF00587">
    <property type="entry name" value="tRNA-synt_2b"/>
    <property type="match status" value="1"/>
</dbReference>
<name>A0A7C3UP20_UNCW3</name>
<dbReference type="InterPro" id="IPR002314">
    <property type="entry name" value="aa-tRNA-synt_IIb"/>
</dbReference>
<dbReference type="Gene3D" id="3.30.54.20">
    <property type="match status" value="1"/>
</dbReference>
<comment type="caution">
    <text evidence="13">Lacks conserved residue(s) required for the propagation of feature annotation.</text>
</comment>
<dbReference type="FunFam" id="3.40.50.800:FF:000001">
    <property type="entry name" value="Threonine--tRNA ligase"/>
    <property type="match status" value="1"/>
</dbReference>
<dbReference type="GO" id="GO:0005524">
    <property type="term" value="F:ATP binding"/>
    <property type="evidence" value="ECO:0007669"/>
    <property type="project" value="UniProtKB-UniRule"/>
</dbReference>
<evidence type="ECO:0000256" key="5">
    <source>
        <dbReference type="ARBA" id="ARBA00022723"/>
    </source>
</evidence>
<feature type="binding site" evidence="13">
    <location>
        <position position="324"/>
    </location>
    <ligand>
        <name>Zn(2+)</name>
        <dbReference type="ChEBI" id="CHEBI:29105"/>
        <note>catalytic</note>
    </ligand>
</feature>
<dbReference type="InterPro" id="IPR036621">
    <property type="entry name" value="Anticodon-bd_dom_sf"/>
</dbReference>
<evidence type="ECO:0000313" key="15">
    <source>
        <dbReference type="EMBL" id="HGE98905.1"/>
    </source>
</evidence>
<dbReference type="PANTHER" id="PTHR11451:SF44">
    <property type="entry name" value="THREONINE--TRNA LIGASE, CHLOROPLASTIC_MITOCHONDRIAL 2"/>
    <property type="match status" value="1"/>
</dbReference>
<sequence length="630" mass="73124">MKVKIFGKVLEVEPNLRFKDLILDENCLAVRWQGIYLDLSSPLREGEIEPVYFSSPEGKSIFWHSSAHLLAHAVKTLFPSTKLAVGPAIERGFYYDFDRKEPFSEDDLFLIEKKMAELRDKDLPIEKVYLKRDEAIAYFQEREEDYKLQIIEEIPDEEISCYRQGDFLDLCLGPHLPRTGMIKAFKLLSVAGAYWRGSEKNKMLSRIYGISFPSEEELASFLERLEEAKRRDHRKLGPELDLFSFHEEAGAGLVYWHPRGALIRRIIEEYWLSEHSKRGYKIVYTPHIAKSSIWKISGHYDYYKENMFLLPLEGEEYILKPMNCPGHILIYKSQVRSYRDLPLRFAELGTVYRNEKSGTLHGMLRVRGFTQDDAHIFCTPEMVEEEIREVLTFASEMLSAFGFKRFVIDLSVRDPKNKEKYMGSDAEWELAESALKKALSSLGLEYQSAEGEAVFYGPKIDIKLLDSLDNLWQATTIQFDFNLPRRFDVRYIGKDGLSHPAIIIHRTLLGSLERFIACLVEHYGGAFPVWLAPIQARVIPITDKERSYAENLFAVLVKEGIRGERDFRPEKINYKVAEAERLKIPYLLIVGKREEKEGKVSLRKRREGVIGSFSVEEVIRRIKEDVAQKR</sequence>
<comment type="subcellular location">
    <subcellularLocation>
        <location evidence="13">Cytoplasm</location>
    </subcellularLocation>
</comment>
<dbReference type="InterPro" id="IPR002320">
    <property type="entry name" value="Thr-tRNA-ligase_IIa"/>
</dbReference>
<dbReference type="PRINTS" id="PR01047">
    <property type="entry name" value="TRNASYNTHTHR"/>
</dbReference>
<evidence type="ECO:0000256" key="7">
    <source>
        <dbReference type="ARBA" id="ARBA00022833"/>
    </source>
</evidence>
<dbReference type="Pfam" id="PF03129">
    <property type="entry name" value="HGTP_anticodon"/>
    <property type="match status" value="1"/>
</dbReference>
<evidence type="ECO:0000256" key="8">
    <source>
        <dbReference type="ARBA" id="ARBA00022840"/>
    </source>
</evidence>
<proteinExistence type="inferred from homology"/>
<feature type="binding site" evidence="13">
    <location>
        <position position="375"/>
    </location>
    <ligand>
        <name>Zn(2+)</name>
        <dbReference type="ChEBI" id="CHEBI:29105"/>
        <note>catalytic</note>
    </ligand>
</feature>
<dbReference type="GO" id="GO:0005737">
    <property type="term" value="C:cytoplasm"/>
    <property type="evidence" value="ECO:0007669"/>
    <property type="project" value="UniProtKB-SubCell"/>
</dbReference>
<dbReference type="PANTHER" id="PTHR11451">
    <property type="entry name" value="THREONINE-TRNA LIGASE"/>
    <property type="match status" value="1"/>
</dbReference>
<keyword evidence="9 13" id="KW-0694">RNA-binding</keyword>
<dbReference type="EC" id="6.1.1.3" evidence="13"/>
<dbReference type="InterPro" id="IPR006195">
    <property type="entry name" value="aa-tRNA-synth_II"/>
</dbReference>
<evidence type="ECO:0000256" key="10">
    <source>
        <dbReference type="ARBA" id="ARBA00022917"/>
    </source>
</evidence>
<feature type="domain" description="Aminoacyl-transfer RNA synthetases class-II family profile" evidence="14">
    <location>
        <begin position="247"/>
        <end position="528"/>
    </location>
</feature>
<dbReference type="Gene3D" id="3.40.50.800">
    <property type="entry name" value="Anticodon-binding domain"/>
    <property type="match status" value="1"/>
</dbReference>
<dbReference type="GO" id="GO:0006435">
    <property type="term" value="P:threonyl-tRNA aminoacylation"/>
    <property type="evidence" value="ECO:0007669"/>
    <property type="project" value="UniProtKB-UniRule"/>
</dbReference>
<dbReference type="Pfam" id="PF07973">
    <property type="entry name" value="tRNA_SAD"/>
    <property type="match status" value="1"/>
</dbReference>
<comment type="caution">
    <text evidence="15">The sequence shown here is derived from an EMBL/GenBank/DDBJ whole genome shotgun (WGS) entry which is preliminary data.</text>
</comment>
<comment type="similarity">
    <text evidence="1 13">Belongs to the class-II aminoacyl-tRNA synthetase family.</text>
</comment>
<reference evidence="15" key="1">
    <citation type="journal article" date="2020" name="mSystems">
        <title>Genome- and Community-Level Interaction Insights into Carbon Utilization and Element Cycling Functions of Hydrothermarchaeota in Hydrothermal Sediment.</title>
        <authorList>
            <person name="Zhou Z."/>
            <person name="Liu Y."/>
            <person name="Xu W."/>
            <person name="Pan J."/>
            <person name="Luo Z.H."/>
            <person name="Li M."/>
        </authorList>
    </citation>
    <scope>NUCLEOTIDE SEQUENCE [LARGE SCALE GENOMIC DNA]</scope>
    <source>
        <strain evidence="15">SpSt-906</strain>
    </source>
</reference>
<dbReference type="GO" id="GO:0046872">
    <property type="term" value="F:metal ion binding"/>
    <property type="evidence" value="ECO:0007669"/>
    <property type="project" value="UniProtKB-KW"/>
</dbReference>
<evidence type="ECO:0000256" key="11">
    <source>
        <dbReference type="ARBA" id="ARBA00023146"/>
    </source>
</evidence>
<dbReference type="GO" id="GO:0004829">
    <property type="term" value="F:threonine-tRNA ligase activity"/>
    <property type="evidence" value="ECO:0007669"/>
    <property type="project" value="UniProtKB-UniRule"/>
</dbReference>
<accession>A0A7C3UP20</accession>
<dbReference type="InterPro" id="IPR004154">
    <property type="entry name" value="Anticodon-bd"/>
</dbReference>
<dbReference type="CDD" id="cd00860">
    <property type="entry name" value="ThrRS_anticodon"/>
    <property type="match status" value="1"/>
</dbReference>
<dbReference type="Gene3D" id="3.30.980.10">
    <property type="entry name" value="Threonyl-trna Synthetase, Chain A, domain 2"/>
    <property type="match status" value="1"/>
</dbReference>
<dbReference type="CDD" id="cd00771">
    <property type="entry name" value="ThrRS_core"/>
    <property type="match status" value="1"/>
</dbReference>
<dbReference type="AlphaFoldDB" id="A0A7C3UP20"/>
<dbReference type="FunFam" id="3.30.54.20:FF:000002">
    <property type="entry name" value="Threonine--tRNA ligase"/>
    <property type="match status" value="1"/>
</dbReference>
<keyword evidence="8 13" id="KW-0067">ATP-binding</keyword>
<dbReference type="InterPro" id="IPR018163">
    <property type="entry name" value="Thr/Ala-tRNA-synth_IIc_edit"/>
</dbReference>
<dbReference type="InterPro" id="IPR045864">
    <property type="entry name" value="aa-tRNA-synth_II/BPL/LPL"/>
</dbReference>
<dbReference type="SUPFAM" id="SSF55186">
    <property type="entry name" value="ThrRS/AlaRS common domain"/>
    <property type="match status" value="1"/>
</dbReference>
<evidence type="ECO:0000256" key="4">
    <source>
        <dbReference type="ARBA" id="ARBA00022598"/>
    </source>
</evidence>
<evidence type="ECO:0000256" key="6">
    <source>
        <dbReference type="ARBA" id="ARBA00022741"/>
    </source>
</evidence>
<evidence type="ECO:0000256" key="1">
    <source>
        <dbReference type="ARBA" id="ARBA00008226"/>
    </source>
</evidence>
<keyword evidence="2 13" id="KW-0963">Cytoplasm</keyword>
<evidence type="ECO:0000256" key="12">
    <source>
        <dbReference type="ARBA" id="ARBA00049515"/>
    </source>
</evidence>
<dbReference type="SMART" id="SM00863">
    <property type="entry name" value="tRNA_SAD"/>
    <property type="match status" value="1"/>
</dbReference>
<dbReference type="FunFam" id="3.30.930.10:FF:000002">
    <property type="entry name" value="Threonine--tRNA ligase"/>
    <property type="match status" value="1"/>
</dbReference>
<dbReference type="PROSITE" id="PS50862">
    <property type="entry name" value="AA_TRNA_LIGASE_II"/>
    <property type="match status" value="1"/>
</dbReference>
<dbReference type="EMBL" id="DTMQ01000014">
    <property type="protein sequence ID" value="HGE98905.1"/>
    <property type="molecule type" value="Genomic_DNA"/>
</dbReference>
<keyword evidence="3 13" id="KW-0820">tRNA-binding</keyword>
<evidence type="ECO:0000256" key="13">
    <source>
        <dbReference type="HAMAP-Rule" id="MF_00184"/>
    </source>
</evidence>
<evidence type="ECO:0000256" key="2">
    <source>
        <dbReference type="ARBA" id="ARBA00022490"/>
    </source>
</evidence>
<dbReference type="Gene3D" id="3.30.930.10">
    <property type="entry name" value="Bira Bifunctional Protein, Domain 2"/>
    <property type="match status" value="1"/>
</dbReference>
<dbReference type="GO" id="GO:0000049">
    <property type="term" value="F:tRNA binding"/>
    <property type="evidence" value="ECO:0007669"/>
    <property type="project" value="UniProtKB-KW"/>
</dbReference>
<comment type="catalytic activity">
    <reaction evidence="12 13">
        <text>tRNA(Thr) + L-threonine + ATP = L-threonyl-tRNA(Thr) + AMP + diphosphate + H(+)</text>
        <dbReference type="Rhea" id="RHEA:24624"/>
        <dbReference type="Rhea" id="RHEA-COMP:9670"/>
        <dbReference type="Rhea" id="RHEA-COMP:9704"/>
        <dbReference type="ChEBI" id="CHEBI:15378"/>
        <dbReference type="ChEBI" id="CHEBI:30616"/>
        <dbReference type="ChEBI" id="CHEBI:33019"/>
        <dbReference type="ChEBI" id="CHEBI:57926"/>
        <dbReference type="ChEBI" id="CHEBI:78442"/>
        <dbReference type="ChEBI" id="CHEBI:78534"/>
        <dbReference type="ChEBI" id="CHEBI:456215"/>
        <dbReference type="EC" id="6.1.1.3"/>
    </reaction>
</comment>
<evidence type="ECO:0000256" key="3">
    <source>
        <dbReference type="ARBA" id="ARBA00022555"/>
    </source>
</evidence>
<dbReference type="HAMAP" id="MF_00184">
    <property type="entry name" value="Thr_tRNA_synth"/>
    <property type="match status" value="1"/>
</dbReference>
<keyword evidence="7 13" id="KW-0862">Zinc</keyword>
<keyword evidence="4 13" id="KW-0436">Ligase</keyword>
<dbReference type="NCBIfam" id="TIGR00418">
    <property type="entry name" value="thrS"/>
    <property type="match status" value="1"/>
</dbReference>
<keyword evidence="11 13" id="KW-0030">Aminoacyl-tRNA synthetase</keyword>
<dbReference type="InterPro" id="IPR047246">
    <property type="entry name" value="ThrRS_anticodon"/>
</dbReference>
<keyword evidence="6 13" id="KW-0547">Nucleotide-binding</keyword>
<dbReference type="FunFam" id="3.30.980.10:FF:000005">
    <property type="entry name" value="Threonyl-tRNA synthetase, mitochondrial"/>
    <property type="match status" value="1"/>
</dbReference>
<gene>
    <name evidence="13 15" type="primary">thrS</name>
    <name evidence="15" type="ORF">ENX07_02380</name>
</gene>
<dbReference type="InterPro" id="IPR012947">
    <property type="entry name" value="tRNA_SAD"/>
</dbReference>
<dbReference type="InterPro" id="IPR033728">
    <property type="entry name" value="ThrRS_core"/>
</dbReference>
<protein>
    <recommendedName>
        <fullName evidence="13">Threonine--tRNA ligase</fullName>
        <ecNumber evidence="13">6.1.1.3</ecNumber>
    </recommendedName>
    <alternativeName>
        <fullName evidence="13">Threonyl-tRNA synthetase</fullName>
        <shortName evidence="13">ThrRS</shortName>
    </alternativeName>
</protein>
<dbReference type="SUPFAM" id="SSF55681">
    <property type="entry name" value="Class II aaRS and biotin synthetases"/>
    <property type="match status" value="1"/>
</dbReference>
<keyword evidence="10 13" id="KW-0648">Protein biosynthesis</keyword>
<evidence type="ECO:0000256" key="9">
    <source>
        <dbReference type="ARBA" id="ARBA00022884"/>
    </source>
</evidence>
<organism evidence="15">
    <name type="scientific">candidate division WOR-3 bacterium</name>
    <dbReference type="NCBI Taxonomy" id="2052148"/>
    <lineage>
        <taxon>Bacteria</taxon>
        <taxon>Bacteria division WOR-3</taxon>
    </lineage>
</organism>
<evidence type="ECO:0000259" key="14">
    <source>
        <dbReference type="PROSITE" id="PS50862"/>
    </source>
</evidence>
<comment type="subunit">
    <text evidence="13">Homodimer.</text>
</comment>
<feature type="binding site" evidence="13">
    <location>
        <position position="505"/>
    </location>
    <ligand>
        <name>Zn(2+)</name>
        <dbReference type="ChEBI" id="CHEBI:29105"/>
        <note>catalytic</note>
    </ligand>
</feature>
<dbReference type="SUPFAM" id="SSF52954">
    <property type="entry name" value="Class II aaRS ABD-related"/>
    <property type="match status" value="1"/>
</dbReference>